<proteinExistence type="predicted"/>
<keyword evidence="2" id="KW-1185">Reference proteome</keyword>
<evidence type="ECO:0008006" key="3">
    <source>
        <dbReference type="Google" id="ProtNLM"/>
    </source>
</evidence>
<gene>
    <name evidence="1" type="ORF">STSP_04070</name>
</gene>
<evidence type="ECO:0000313" key="2">
    <source>
        <dbReference type="Proteomes" id="UP000077381"/>
    </source>
</evidence>
<comment type="caution">
    <text evidence="1">The sequence shown here is derived from an EMBL/GenBank/DDBJ whole genome shotgun (WGS) entry which is preliminary data.</text>
</comment>
<organism evidence="1 2">
    <name type="scientific">Streptomyces jeddahensis</name>
    <dbReference type="NCBI Taxonomy" id="1716141"/>
    <lineage>
        <taxon>Bacteria</taxon>
        <taxon>Bacillati</taxon>
        <taxon>Actinomycetota</taxon>
        <taxon>Actinomycetes</taxon>
        <taxon>Kitasatosporales</taxon>
        <taxon>Streptomycetaceae</taxon>
        <taxon>Streptomyces</taxon>
    </lineage>
</organism>
<accession>A0A177HZK4</accession>
<protein>
    <recommendedName>
        <fullName evidence="3">DUF35 domain-containing protein</fullName>
    </recommendedName>
</protein>
<name>A0A177HZK4_9ACTN</name>
<dbReference type="EMBL" id="LOHS01000022">
    <property type="protein sequence ID" value="OAH16216.1"/>
    <property type="molecule type" value="Genomic_DNA"/>
</dbReference>
<reference evidence="1 2" key="1">
    <citation type="submission" date="2015-12" db="EMBL/GenBank/DDBJ databases">
        <title>Genome sequence of Streptomyces sp. G25.</title>
        <authorList>
            <person name="Poehlein A."/>
            <person name="Roettig A."/>
            <person name="Hiessl S."/>
            <person name="Hauschild P."/>
            <person name="Schauer J."/>
            <person name="Madkour M.H."/>
            <person name="Al-Ansari A.M."/>
            <person name="Almakishah N.H."/>
            <person name="Steinbuechel A."/>
            <person name="Daniel R."/>
        </authorList>
    </citation>
    <scope>NUCLEOTIDE SEQUENCE [LARGE SCALE GENOMIC DNA]</scope>
    <source>
        <strain evidence="2">G25(2015)</strain>
    </source>
</reference>
<dbReference type="InterPro" id="IPR012340">
    <property type="entry name" value="NA-bd_OB-fold"/>
</dbReference>
<evidence type="ECO:0000313" key="1">
    <source>
        <dbReference type="EMBL" id="OAH16216.1"/>
    </source>
</evidence>
<dbReference type="Proteomes" id="UP000077381">
    <property type="component" value="Unassembled WGS sequence"/>
</dbReference>
<dbReference type="SUPFAM" id="SSF50249">
    <property type="entry name" value="Nucleic acid-binding proteins"/>
    <property type="match status" value="1"/>
</dbReference>
<dbReference type="AlphaFoldDB" id="A0A177HZK4"/>
<dbReference type="STRING" id="1716141.STSP_04070"/>
<sequence>MQEETSTVADHQSALRYQRCRWCSSPQPRPATTCRICGSDRFRWEESAGHGRVVFTPTPPRKRLTMIQLDEGPLIDGLIRGGPQEKPWVGARVRLSSTQDQPGRPVFVLLPAEWSATPGVSR</sequence>
<dbReference type="PATRIC" id="fig|1716141.3.peg.428"/>